<protein>
    <submittedName>
        <fullName evidence="3">CoA transferase</fullName>
    </submittedName>
</protein>
<dbReference type="EMBL" id="JACPRF010000062">
    <property type="protein sequence ID" value="MBI2875656.1"/>
    <property type="molecule type" value="Genomic_DNA"/>
</dbReference>
<dbReference type="PANTHER" id="PTHR48207:SF3">
    <property type="entry name" value="SUCCINATE--HYDROXYMETHYLGLUTARATE COA-TRANSFERASE"/>
    <property type="match status" value="1"/>
</dbReference>
<dbReference type="GO" id="GO:0008410">
    <property type="term" value="F:CoA-transferase activity"/>
    <property type="evidence" value="ECO:0007669"/>
    <property type="project" value="TreeGrafter"/>
</dbReference>
<keyword evidence="1 3" id="KW-0808">Transferase</keyword>
<evidence type="ECO:0000256" key="1">
    <source>
        <dbReference type="ARBA" id="ARBA00022679"/>
    </source>
</evidence>
<dbReference type="PANTHER" id="PTHR48207">
    <property type="entry name" value="SUCCINATE--HYDROXYMETHYLGLUTARATE COA-TRANSFERASE"/>
    <property type="match status" value="1"/>
</dbReference>
<evidence type="ECO:0000313" key="4">
    <source>
        <dbReference type="Proteomes" id="UP000769766"/>
    </source>
</evidence>
<dbReference type="InterPro" id="IPR003673">
    <property type="entry name" value="CoA-Trfase_fam_III"/>
</dbReference>
<organism evidence="3 4">
    <name type="scientific">Tectimicrobiota bacterium</name>
    <dbReference type="NCBI Taxonomy" id="2528274"/>
    <lineage>
        <taxon>Bacteria</taxon>
        <taxon>Pseudomonadati</taxon>
        <taxon>Nitrospinota/Tectimicrobiota group</taxon>
        <taxon>Candidatus Tectimicrobiota</taxon>
    </lineage>
</organism>
<dbReference type="Gene3D" id="3.30.1540.10">
    <property type="entry name" value="formyl-coa transferase, domain 3"/>
    <property type="match status" value="1"/>
</dbReference>
<reference evidence="3" key="1">
    <citation type="submission" date="2020-07" db="EMBL/GenBank/DDBJ databases">
        <title>Huge and variable diversity of episymbiotic CPR bacteria and DPANN archaea in groundwater ecosystems.</title>
        <authorList>
            <person name="He C.Y."/>
            <person name="Keren R."/>
            <person name="Whittaker M."/>
            <person name="Farag I.F."/>
            <person name="Doudna J."/>
            <person name="Cate J.H.D."/>
            <person name="Banfield J.F."/>
        </authorList>
    </citation>
    <scope>NUCLEOTIDE SEQUENCE</scope>
    <source>
        <strain evidence="3">NC_groundwater_672_Ag_B-0.1um_62_36</strain>
    </source>
</reference>
<feature type="compositionally biased region" description="Polar residues" evidence="2">
    <location>
        <begin position="1"/>
        <end position="15"/>
    </location>
</feature>
<feature type="region of interest" description="Disordered" evidence="2">
    <location>
        <begin position="1"/>
        <end position="22"/>
    </location>
</feature>
<proteinExistence type="predicted"/>
<evidence type="ECO:0000256" key="2">
    <source>
        <dbReference type="SAM" id="MobiDB-lite"/>
    </source>
</evidence>
<dbReference type="InterPro" id="IPR023606">
    <property type="entry name" value="CoA-Trfase_III_dom_1_sf"/>
</dbReference>
<feature type="non-terminal residue" evidence="3">
    <location>
        <position position="299"/>
    </location>
</feature>
<gene>
    <name evidence="3" type="ORF">HYY20_02105</name>
</gene>
<sequence length="299" mass="32567">MASHSSESKGNSQGASPGGGPLEGLRVLDLGEAFAGPLGASLLGEFGAEVIKVEPPGIGNNMRSFPPFSDGVSLWWALEGRNKRSLTVDMRREKGQEIIRRLVRISDVVVENFRPGTLERWNLGYEELRRLNEGIVLFRATGFGQEGPYSHLPSYDTVGSAMGGLTYLTGTPDRPPLRTGLSVCDYLSASFNALGILLSLYNRGKMGVGQWAELGQYEVIFRLSGPLAAAYDRLGLVPERTGNQHPWVAPYGIFETREGRWVAVAAVEDPAFARLAEAMGEERLLRQPRYVTLAGRAEG</sequence>
<name>A0A932CM87_UNCTE</name>
<dbReference type="Proteomes" id="UP000769766">
    <property type="component" value="Unassembled WGS sequence"/>
</dbReference>
<dbReference type="SUPFAM" id="SSF89796">
    <property type="entry name" value="CoA-transferase family III (CaiB/BaiF)"/>
    <property type="match status" value="1"/>
</dbReference>
<dbReference type="InterPro" id="IPR044855">
    <property type="entry name" value="CoA-Trfase_III_dom3_sf"/>
</dbReference>
<comment type="caution">
    <text evidence="3">The sequence shown here is derived from an EMBL/GenBank/DDBJ whole genome shotgun (WGS) entry which is preliminary data.</text>
</comment>
<evidence type="ECO:0000313" key="3">
    <source>
        <dbReference type="EMBL" id="MBI2875656.1"/>
    </source>
</evidence>
<accession>A0A932CM87</accession>
<dbReference type="AlphaFoldDB" id="A0A932CM87"/>
<dbReference type="Gene3D" id="3.40.50.10540">
    <property type="entry name" value="Crotonobetainyl-coa:carnitine coa-transferase, domain 1"/>
    <property type="match status" value="1"/>
</dbReference>
<dbReference type="InterPro" id="IPR050483">
    <property type="entry name" value="CoA-transferase_III_domain"/>
</dbReference>
<dbReference type="Pfam" id="PF02515">
    <property type="entry name" value="CoA_transf_3"/>
    <property type="match status" value="1"/>
</dbReference>